<evidence type="ECO:0000256" key="2">
    <source>
        <dbReference type="ARBA" id="ARBA00022692"/>
    </source>
</evidence>
<keyword evidence="4 8" id="KW-1133">Transmembrane helix</keyword>
<dbReference type="InterPro" id="IPR013568">
    <property type="entry name" value="SEFIR_dom"/>
</dbReference>
<dbReference type="Gene3D" id="3.40.50.11530">
    <property type="match status" value="1"/>
</dbReference>
<keyword evidence="3" id="KW-0732">Signal</keyword>
<evidence type="ECO:0000256" key="1">
    <source>
        <dbReference type="ARBA" id="ARBA00004479"/>
    </source>
</evidence>
<accession>A0ABD0X1C1</accession>
<feature type="transmembrane region" description="Helical" evidence="8">
    <location>
        <begin position="338"/>
        <end position="357"/>
    </location>
</feature>
<keyword evidence="5 8" id="KW-0472">Membrane</keyword>
<comment type="caution">
    <text evidence="10">The sequence shown here is derived from an EMBL/GenBank/DDBJ whole genome shotgun (WGS) entry which is preliminary data.</text>
</comment>
<dbReference type="PROSITE" id="PS51534">
    <property type="entry name" value="SEFIR"/>
    <property type="match status" value="1"/>
</dbReference>
<feature type="domain" description="SEFIR" evidence="9">
    <location>
        <begin position="141"/>
        <end position="270"/>
    </location>
</feature>
<evidence type="ECO:0000256" key="6">
    <source>
        <dbReference type="ARBA" id="ARBA00023170"/>
    </source>
</evidence>
<reference evidence="10 11" key="1">
    <citation type="submission" date="2024-06" db="EMBL/GenBank/DDBJ databases">
        <authorList>
            <person name="Pan Q."/>
            <person name="Wen M."/>
            <person name="Jouanno E."/>
            <person name="Zahm M."/>
            <person name="Klopp C."/>
            <person name="Cabau C."/>
            <person name="Louis A."/>
            <person name="Berthelot C."/>
            <person name="Parey E."/>
            <person name="Roest Crollius H."/>
            <person name="Montfort J."/>
            <person name="Robinson-Rechavi M."/>
            <person name="Bouchez O."/>
            <person name="Lampietro C."/>
            <person name="Lopez Roques C."/>
            <person name="Donnadieu C."/>
            <person name="Postlethwait J."/>
            <person name="Bobe J."/>
            <person name="Verreycken H."/>
            <person name="Guiguen Y."/>
        </authorList>
    </citation>
    <scope>NUCLEOTIDE SEQUENCE [LARGE SCALE GENOMIC DNA]</scope>
    <source>
        <strain evidence="10">Up_M1</strain>
        <tissue evidence="10">Testis</tissue>
    </source>
</reference>
<dbReference type="AlphaFoldDB" id="A0ABD0X1C1"/>
<feature type="transmembrane region" description="Helical" evidence="8">
    <location>
        <begin position="101"/>
        <end position="118"/>
    </location>
</feature>
<keyword evidence="7" id="KW-0325">Glycoprotein</keyword>
<gene>
    <name evidence="10" type="ORF">UPYG_G00271320</name>
</gene>
<evidence type="ECO:0000256" key="3">
    <source>
        <dbReference type="ARBA" id="ARBA00022729"/>
    </source>
</evidence>
<dbReference type="Pfam" id="PF08357">
    <property type="entry name" value="SEFIR"/>
    <property type="match status" value="1"/>
</dbReference>
<dbReference type="Proteomes" id="UP001557470">
    <property type="component" value="Unassembled WGS sequence"/>
</dbReference>
<evidence type="ECO:0000313" key="11">
    <source>
        <dbReference type="Proteomes" id="UP001557470"/>
    </source>
</evidence>
<dbReference type="GO" id="GO:0016020">
    <property type="term" value="C:membrane"/>
    <property type="evidence" value="ECO:0007669"/>
    <property type="project" value="UniProtKB-SubCell"/>
</dbReference>
<evidence type="ECO:0000256" key="5">
    <source>
        <dbReference type="ARBA" id="ARBA00023136"/>
    </source>
</evidence>
<dbReference type="PANTHER" id="PTHR15583">
    <property type="entry name" value="INTERLEUKIN-17 RECEPTOR"/>
    <property type="match status" value="1"/>
</dbReference>
<keyword evidence="6" id="KW-0675">Receptor</keyword>
<evidence type="ECO:0000256" key="4">
    <source>
        <dbReference type="ARBA" id="ARBA00022989"/>
    </source>
</evidence>
<keyword evidence="11" id="KW-1185">Reference proteome</keyword>
<comment type="subcellular location">
    <subcellularLocation>
        <location evidence="1">Membrane</location>
        <topology evidence="1">Single-pass type I membrane protein</topology>
    </subcellularLocation>
</comment>
<dbReference type="PANTHER" id="PTHR15583:SF13">
    <property type="entry name" value="INTERLEUKIN-17 RECEPTOR A"/>
    <property type="match status" value="1"/>
</dbReference>
<sequence length="364" mass="41586">MTLTVGFNTAQFSEEYEISIQNNMYSQSIRRENRTSLNVTFQLDVLQMPSCKMIIVFCSSVSFIKPIQPFFTRCTRNCLRHLKFFNSCLYYRRPPTYRRTFTIKALVGLTMLAVFFAYCLQRTLHTDAITPVSPSPKEELCGTEVVLDLLDTARLGVVGSVQWLDWQREQIEKSSDKILILCSRGVRAKWRAMCDASEAPVVLREDHQSLMGDMLTPALSLLMPSFVRSGSFQNYMVAYFDDVCSEEDVPTPFNITVRYKLMKTLMSSSSGSWIRRSTSEELQNPNWFEDELMKASELDVEVEEEPYLKCFPNSTVVPPTLTNDVTPSEGYQSRDAPTMGLCLWSLMFFSISTFIAISKAHAID</sequence>
<name>A0ABD0X1C1_UMBPY</name>
<dbReference type="InterPro" id="IPR043046">
    <property type="entry name" value="IL17RA/B_FnIII-like_2_sf"/>
</dbReference>
<proteinExistence type="predicted"/>
<evidence type="ECO:0000256" key="8">
    <source>
        <dbReference type="SAM" id="Phobius"/>
    </source>
</evidence>
<dbReference type="InterPro" id="IPR039465">
    <property type="entry name" value="IL-17_rcpt-like"/>
</dbReference>
<dbReference type="EMBL" id="JAGEUA010000008">
    <property type="protein sequence ID" value="KAL0968758.1"/>
    <property type="molecule type" value="Genomic_DNA"/>
</dbReference>
<organism evidence="10 11">
    <name type="scientific">Umbra pygmaea</name>
    <name type="common">Eastern mudminnow</name>
    <dbReference type="NCBI Taxonomy" id="75934"/>
    <lineage>
        <taxon>Eukaryota</taxon>
        <taxon>Metazoa</taxon>
        <taxon>Chordata</taxon>
        <taxon>Craniata</taxon>
        <taxon>Vertebrata</taxon>
        <taxon>Euteleostomi</taxon>
        <taxon>Actinopterygii</taxon>
        <taxon>Neopterygii</taxon>
        <taxon>Teleostei</taxon>
        <taxon>Protacanthopterygii</taxon>
        <taxon>Esociformes</taxon>
        <taxon>Umbridae</taxon>
        <taxon>Umbra</taxon>
    </lineage>
</organism>
<evidence type="ECO:0000256" key="7">
    <source>
        <dbReference type="ARBA" id="ARBA00023180"/>
    </source>
</evidence>
<evidence type="ECO:0000259" key="9">
    <source>
        <dbReference type="PROSITE" id="PS51534"/>
    </source>
</evidence>
<evidence type="ECO:0000313" key="10">
    <source>
        <dbReference type="EMBL" id="KAL0968758.1"/>
    </source>
</evidence>
<keyword evidence="2 8" id="KW-0812">Transmembrane</keyword>
<dbReference type="Gene3D" id="2.60.40.2150">
    <property type="entry name" value="Interleukin-17 receptor A/B, fibronectin-III-like domain 2"/>
    <property type="match status" value="1"/>
</dbReference>
<protein>
    <recommendedName>
        <fullName evidence="9">SEFIR domain-containing protein</fullName>
    </recommendedName>
</protein>